<dbReference type="EMBL" id="CP000690">
    <property type="protein sequence ID" value="ABQ29023.1"/>
    <property type="molecule type" value="Genomic_DNA"/>
</dbReference>
<dbReference type="Proteomes" id="UP000000245">
    <property type="component" value="Plasmid pACRY02"/>
</dbReference>
<sequence>MRLTETKIAKVLAAHRIRRVTAHDALAILRRPALTVAPGTADAARVHITAVAERLNLVNRQIKTVLQRIDGLVEQLAGPETEPGQDTEQRDAAILRSLPGVGRIVLATLLAEAHQALQARDYQALRTLTGVAPVTKRSGRSCRVEMRQACSGRLRTVVYHWARVATQQTPAVAAATPPSEDVATLTAAPSEPLPIACWALHASCSPTDPCSIPRRCPPIAQNQLDHWWEVPPHSRL</sequence>
<gene>
    <name evidence="2" type="ordered locus">Acry_3416</name>
</gene>
<dbReference type="GO" id="GO:0006313">
    <property type="term" value="P:DNA transposition"/>
    <property type="evidence" value="ECO:0007669"/>
    <property type="project" value="InterPro"/>
</dbReference>
<dbReference type="GO" id="GO:0003677">
    <property type="term" value="F:DNA binding"/>
    <property type="evidence" value="ECO:0007669"/>
    <property type="project" value="InterPro"/>
</dbReference>
<dbReference type="InterPro" id="IPR047650">
    <property type="entry name" value="Transpos_IS110"/>
</dbReference>
<name>A5FTU1_ACICJ</name>
<evidence type="ECO:0000259" key="1">
    <source>
        <dbReference type="Pfam" id="PF02371"/>
    </source>
</evidence>
<dbReference type="HOGENOM" id="CLU_1173442_0_0_5"/>
<reference evidence="2 3" key="1">
    <citation type="submission" date="2007-05" db="EMBL/GenBank/DDBJ databases">
        <title>Complete sequence of plasmid2 pACRY02 of Acidiphilium cryptum JF-5.</title>
        <authorList>
            <consortium name="US DOE Joint Genome Institute"/>
            <person name="Copeland A."/>
            <person name="Lucas S."/>
            <person name="Lapidus A."/>
            <person name="Barry K."/>
            <person name="Detter J.C."/>
            <person name="Glavina del Rio T."/>
            <person name="Hammon N."/>
            <person name="Israni S."/>
            <person name="Dalin E."/>
            <person name="Tice H."/>
            <person name="Pitluck S."/>
            <person name="Sims D."/>
            <person name="Brettin T."/>
            <person name="Bruce D."/>
            <person name="Han C."/>
            <person name="Schmutz J."/>
            <person name="Larimer F."/>
            <person name="Land M."/>
            <person name="Hauser L."/>
            <person name="Kyrpides N."/>
            <person name="Kim E."/>
            <person name="Magnuson T."/>
            <person name="Richardson P."/>
        </authorList>
    </citation>
    <scope>NUCLEOTIDE SEQUENCE [LARGE SCALE GENOMIC DNA]</scope>
    <source>
        <strain evidence="2 3">JF-5</strain>
        <plasmid evidence="3">Plasmid pACRY02</plasmid>
    </source>
</reference>
<dbReference type="Pfam" id="PF02371">
    <property type="entry name" value="Transposase_20"/>
    <property type="match status" value="1"/>
</dbReference>
<keyword evidence="3" id="KW-1185">Reference proteome</keyword>
<dbReference type="AlphaFoldDB" id="A5FTU1"/>
<dbReference type="GO" id="GO:0004803">
    <property type="term" value="F:transposase activity"/>
    <property type="evidence" value="ECO:0007669"/>
    <property type="project" value="InterPro"/>
</dbReference>
<dbReference type="PANTHER" id="PTHR33055:SF3">
    <property type="entry name" value="PUTATIVE TRANSPOSASE FOR IS117-RELATED"/>
    <property type="match status" value="1"/>
</dbReference>
<keyword evidence="2" id="KW-0614">Plasmid</keyword>
<dbReference type="InterPro" id="IPR003346">
    <property type="entry name" value="Transposase_20"/>
</dbReference>
<organism evidence="2 3">
    <name type="scientific">Acidiphilium cryptum (strain JF-5)</name>
    <dbReference type="NCBI Taxonomy" id="349163"/>
    <lineage>
        <taxon>Bacteria</taxon>
        <taxon>Pseudomonadati</taxon>
        <taxon>Pseudomonadota</taxon>
        <taxon>Alphaproteobacteria</taxon>
        <taxon>Acetobacterales</taxon>
        <taxon>Acidocellaceae</taxon>
        <taxon>Acidiphilium</taxon>
    </lineage>
</organism>
<protein>
    <submittedName>
        <fullName evidence="2">Transposase IS116/IS110/IS902 family protein</fullName>
    </submittedName>
</protein>
<accession>A5FTU1</accession>
<evidence type="ECO:0000313" key="2">
    <source>
        <dbReference type="EMBL" id="ABQ29023.1"/>
    </source>
</evidence>
<feature type="domain" description="Transposase IS116/IS110/IS902 C-terminal" evidence="1">
    <location>
        <begin position="93"/>
        <end position="171"/>
    </location>
</feature>
<dbReference type="KEGG" id="acr:Acry_3416"/>
<proteinExistence type="predicted"/>
<evidence type="ECO:0000313" key="3">
    <source>
        <dbReference type="Proteomes" id="UP000000245"/>
    </source>
</evidence>
<dbReference type="PANTHER" id="PTHR33055">
    <property type="entry name" value="TRANSPOSASE FOR INSERTION SEQUENCE ELEMENT IS1111A"/>
    <property type="match status" value="1"/>
</dbReference>
<geneLocation type="plasmid" evidence="2 3">
    <name>pACRY02</name>
</geneLocation>